<dbReference type="RefSeq" id="WP_184478342.1">
    <property type="nucleotide sequence ID" value="NZ_JACHIV010000001.1"/>
</dbReference>
<dbReference type="Proteomes" id="UP000580474">
    <property type="component" value="Unassembled WGS sequence"/>
</dbReference>
<comment type="caution">
    <text evidence="1">The sequence shown here is derived from an EMBL/GenBank/DDBJ whole genome shotgun (WGS) entry which is preliminary data.</text>
</comment>
<keyword evidence="2" id="KW-1185">Reference proteome</keyword>
<reference evidence="1 2" key="1">
    <citation type="submission" date="2020-08" db="EMBL/GenBank/DDBJ databases">
        <title>Sequencing the genomes of 1000 actinobacteria strains.</title>
        <authorList>
            <person name="Klenk H.-P."/>
        </authorList>
    </citation>
    <scope>NUCLEOTIDE SEQUENCE [LARGE SCALE GENOMIC DNA]</scope>
    <source>
        <strain evidence="1 2">DSM 45582</strain>
    </source>
</reference>
<protein>
    <submittedName>
        <fullName evidence="1">Uncharacterized protein</fullName>
    </submittedName>
</protein>
<name>A0A840NHC1_9PSEU</name>
<evidence type="ECO:0000313" key="2">
    <source>
        <dbReference type="Proteomes" id="UP000580474"/>
    </source>
</evidence>
<dbReference type="AlphaFoldDB" id="A0A840NHC1"/>
<evidence type="ECO:0000313" key="1">
    <source>
        <dbReference type="EMBL" id="MBB5068689.1"/>
    </source>
</evidence>
<organism evidence="1 2">
    <name type="scientific">Saccharopolyspora gloriosae</name>
    <dbReference type="NCBI Taxonomy" id="455344"/>
    <lineage>
        <taxon>Bacteria</taxon>
        <taxon>Bacillati</taxon>
        <taxon>Actinomycetota</taxon>
        <taxon>Actinomycetes</taxon>
        <taxon>Pseudonocardiales</taxon>
        <taxon>Pseudonocardiaceae</taxon>
        <taxon>Saccharopolyspora</taxon>
    </lineage>
</organism>
<proteinExistence type="predicted"/>
<gene>
    <name evidence="1" type="ORF">BJ969_001777</name>
</gene>
<accession>A0A840NHC1</accession>
<sequence length="147" mass="16127">MSDPEFRSRVLTQIWRSLQQVCPREGRLALGVRGFVTAVSTDGHQVRVLLRLPASVRCEGDDGFLPAAQRAMAAIPALRAVRLDTSIPAADTAQPGHERCADRGLAEWRARGWRIERGAEQDTVRVLIRAEIEAADRSTSDGTLQAV</sequence>
<dbReference type="EMBL" id="JACHIV010000001">
    <property type="protein sequence ID" value="MBB5068689.1"/>
    <property type="molecule type" value="Genomic_DNA"/>
</dbReference>